<reference evidence="7" key="1">
    <citation type="submission" date="2021-01" db="EMBL/GenBank/DDBJ databases">
        <authorList>
            <person name="Corre E."/>
            <person name="Pelletier E."/>
            <person name="Niang G."/>
            <person name="Scheremetjew M."/>
            <person name="Finn R."/>
            <person name="Kale V."/>
            <person name="Holt S."/>
            <person name="Cochrane G."/>
            <person name="Meng A."/>
            <person name="Brown T."/>
            <person name="Cohen L."/>
        </authorList>
    </citation>
    <scope>NUCLEOTIDE SEQUENCE</scope>
    <source>
        <strain evidence="7">SAG 36.94</strain>
    </source>
</reference>
<dbReference type="InterPro" id="IPR036236">
    <property type="entry name" value="Znf_C2H2_sf"/>
</dbReference>
<feature type="domain" description="C2H2-type" evidence="6">
    <location>
        <begin position="336"/>
        <end position="364"/>
    </location>
</feature>
<feature type="domain" description="C2H2-type" evidence="6">
    <location>
        <begin position="308"/>
        <end position="331"/>
    </location>
</feature>
<evidence type="ECO:0000256" key="4">
    <source>
        <dbReference type="ARBA" id="ARBA00022833"/>
    </source>
</evidence>
<dbReference type="InterPro" id="IPR050688">
    <property type="entry name" value="Zinc_finger/UBP_domain"/>
</dbReference>
<dbReference type="PROSITE" id="PS50157">
    <property type="entry name" value="ZINC_FINGER_C2H2_2"/>
    <property type="match status" value="3"/>
</dbReference>
<evidence type="ECO:0000256" key="2">
    <source>
        <dbReference type="ARBA" id="ARBA00022737"/>
    </source>
</evidence>
<dbReference type="GO" id="GO:0010468">
    <property type="term" value="P:regulation of gene expression"/>
    <property type="evidence" value="ECO:0007669"/>
    <property type="project" value="TreeGrafter"/>
</dbReference>
<evidence type="ECO:0000313" key="7">
    <source>
        <dbReference type="EMBL" id="CAD9227089.1"/>
    </source>
</evidence>
<dbReference type="AlphaFoldDB" id="A0A7S1T8I8"/>
<dbReference type="PROSITE" id="PS00028">
    <property type="entry name" value="ZINC_FINGER_C2H2_1"/>
    <property type="match status" value="2"/>
</dbReference>
<dbReference type="Pfam" id="PF00096">
    <property type="entry name" value="zf-C2H2"/>
    <property type="match status" value="2"/>
</dbReference>
<keyword evidence="4" id="KW-0862">Zinc</keyword>
<evidence type="ECO:0000256" key="1">
    <source>
        <dbReference type="ARBA" id="ARBA00022723"/>
    </source>
</evidence>
<evidence type="ECO:0000256" key="3">
    <source>
        <dbReference type="ARBA" id="ARBA00022771"/>
    </source>
</evidence>
<accession>A0A7S1T8I8</accession>
<dbReference type="EMBL" id="HBGH01002837">
    <property type="protein sequence ID" value="CAD9227089.1"/>
    <property type="molecule type" value="Transcribed_RNA"/>
</dbReference>
<organism evidence="7">
    <name type="scientific">Compsopogon caeruleus</name>
    <dbReference type="NCBI Taxonomy" id="31354"/>
    <lineage>
        <taxon>Eukaryota</taxon>
        <taxon>Rhodophyta</taxon>
        <taxon>Compsopogonophyceae</taxon>
        <taxon>Compsopogonales</taxon>
        <taxon>Compsopogonaceae</taxon>
        <taxon>Compsopogon</taxon>
    </lineage>
</organism>
<sequence>MEVRACIRGLRSERARQWLLEHVEFDLSLRDVSWRAGLGVVTSVARREPTQRLLIPIFMEEEYILGIALTKEPVSSHLSAPLSSRFVLDRSNMTWIIESHKHDQETMVLACTSVDALGLKGKHVMVTQGSPGYFEGHMDPAPAIGSMIVARSCTSFSLPGGVCGCSLRQGFVSWELEPRNRPSDWVSFANFLCDASLKSLGYYFGAGNSGGGRASLDRHTSAEYTYVMGSEVSDLQEKFIKMFVVRSFQTRRGRPLGQVERPSTRPTLAEIAGSSCGRPALPVAKQQNAITRRPTGGPRASPRLKEDIICSSCGIYFTRSSSLNRHVRTVHHQATVRCPHCDRSFGNRANRQRHIEIIHLKSTRFCCEYCGSRLSSKFNLVRHVNRRHASQAKELQVLVPERPILPGDTKGHEFGNS</sequence>
<dbReference type="PANTHER" id="PTHR24403:SF67">
    <property type="entry name" value="FI01116P-RELATED"/>
    <property type="match status" value="1"/>
</dbReference>
<protein>
    <recommendedName>
        <fullName evidence="6">C2H2-type domain-containing protein</fullName>
    </recommendedName>
</protein>
<keyword evidence="2" id="KW-0677">Repeat</keyword>
<proteinExistence type="predicted"/>
<dbReference type="SUPFAM" id="SSF57667">
    <property type="entry name" value="beta-beta-alpha zinc fingers"/>
    <property type="match status" value="1"/>
</dbReference>
<evidence type="ECO:0000259" key="6">
    <source>
        <dbReference type="PROSITE" id="PS50157"/>
    </source>
</evidence>
<keyword evidence="3 5" id="KW-0863">Zinc-finger</keyword>
<keyword evidence="1" id="KW-0479">Metal-binding</keyword>
<dbReference type="GO" id="GO:0005634">
    <property type="term" value="C:nucleus"/>
    <property type="evidence" value="ECO:0007669"/>
    <property type="project" value="TreeGrafter"/>
</dbReference>
<feature type="domain" description="C2H2-type" evidence="6">
    <location>
        <begin position="365"/>
        <end position="393"/>
    </location>
</feature>
<dbReference type="GO" id="GO:0008270">
    <property type="term" value="F:zinc ion binding"/>
    <property type="evidence" value="ECO:0007669"/>
    <property type="project" value="UniProtKB-KW"/>
</dbReference>
<evidence type="ECO:0000256" key="5">
    <source>
        <dbReference type="PROSITE-ProRule" id="PRU00042"/>
    </source>
</evidence>
<dbReference type="SMART" id="SM00355">
    <property type="entry name" value="ZnF_C2H2"/>
    <property type="match status" value="3"/>
</dbReference>
<gene>
    <name evidence="7" type="ORF">CCAE0312_LOCUS1537</name>
</gene>
<dbReference type="Gene3D" id="3.30.160.60">
    <property type="entry name" value="Classic Zinc Finger"/>
    <property type="match status" value="2"/>
</dbReference>
<dbReference type="PANTHER" id="PTHR24403">
    <property type="entry name" value="ZINC FINGER PROTEIN"/>
    <property type="match status" value="1"/>
</dbReference>
<dbReference type="InterPro" id="IPR013087">
    <property type="entry name" value="Znf_C2H2_type"/>
</dbReference>
<name>A0A7S1T8I8_9RHOD</name>